<dbReference type="SUPFAM" id="SSF49785">
    <property type="entry name" value="Galactose-binding domain-like"/>
    <property type="match status" value="1"/>
</dbReference>
<keyword evidence="4" id="KW-1185">Reference proteome</keyword>
<protein>
    <recommendedName>
        <fullName evidence="2">F5/8 type C domain-containing protein</fullName>
    </recommendedName>
</protein>
<dbReference type="EMBL" id="BJCL01000020">
    <property type="protein sequence ID" value="GCL65761.1"/>
    <property type="molecule type" value="Genomic_DNA"/>
</dbReference>
<dbReference type="InterPro" id="IPR000421">
    <property type="entry name" value="FA58C"/>
</dbReference>
<feature type="chain" id="PRO_5019828963" description="F5/8 type C domain-containing protein" evidence="1">
    <location>
        <begin position="21"/>
        <end position="183"/>
    </location>
</feature>
<organism evidence="3 4">
    <name type="scientific">Pseudaquabacterium pictum</name>
    <dbReference type="NCBI Taxonomy" id="2315236"/>
    <lineage>
        <taxon>Bacteria</taxon>
        <taxon>Pseudomonadati</taxon>
        <taxon>Pseudomonadota</taxon>
        <taxon>Betaproteobacteria</taxon>
        <taxon>Burkholderiales</taxon>
        <taxon>Sphaerotilaceae</taxon>
        <taxon>Pseudaquabacterium</taxon>
    </lineage>
</organism>
<keyword evidence="1" id="KW-0732">Signal</keyword>
<feature type="signal peptide" evidence="1">
    <location>
        <begin position="1"/>
        <end position="20"/>
    </location>
</feature>
<proteinExistence type="predicted"/>
<name>A0A480AWJ2_9BURK</name>
<dbReference type="InterPro" id="IPR013424">
    <property type="entry name" value="Ice-binding_C"/>
</dbReference>
<dbReference type="Pfam" id="PF07589">
    <property type="entry name" value="PEP-CTERM"/>
    <property type="match status" value="1"/>
</dbReference>
<feature type="domain" description="F5/8 type C" evidence="2">
    <location>
        <begin position="8"/>
        <end position="154"/>
    </location>
</feature>
<dbReference type="RefSeq" id="WP_137735469.1">
    <property type="nucleotide sequence ID" value="NZ_BJCL01000020.1"/>
</dbReference>
<evidence type="ECO:0000256" key="1">
    <source>
        <dbReference type="SAM" id="SignalP"/>
    </source>
</evidence>
<dbReference type="Gene3D" id="2.60.120.260">
    <property type="entry name" value="Galactose-binding domain-like"/>
    <property type="match status" value="1"/>
</dbReference>
<dbReference type="Proteomes" id="UP000301751">
    <property type="component" value="Unassembled WGS sequence"/>
</dbReference>
<accession>A0A480AWJ2</accession>
<evidence type="ECO:0000313" key="4">
    <source>
        <dbReference type="Proteomes" id="UP000301751"/>
    </source>
</evidence>
<gene>
    <name evidence="3" type="ORF">AQPW35_48420</name>
</gene>
<dbReference type="NCBIfam" id="TIGR02595">
    <property type="entry name" value="PEP_CTERM"/>
    <property type="match status" value="1"/>
</dbReference>
<evidence type="ECO:0000313" key="3">
    <source>
        <dbReference type="EMBL" id="GCL65761.1"/>
    </source>
</evidence>
<sequence>MKLLKIAAVVAALGAVGAQAATVGMTVVGSAGVNNDIFAADGETPAFETPWQEGTAWWYGLDEALTFTFDQAYQITGITINVDNNDFYRVDLSTDGTSWVDYHTVLAFDGAADFGMDTFTPSKPATADFYRLARVTALAGDGSYSVGELQFNGVAAPVPEPETLALMLGGIAALGLKLRRRAG</sequence>
<dbReference type="AlphaFoldDB" id="A0A480AWJ2"/>
<reference evidence="4" key="1">
    <citation type="submission" date="2019-03" db="EMBL/GenBank/DDBJ databases">
        <title>Aquabacterium pictum sp.nov., the first bacteriochlorophyll a-containing freshwater bacterium in the genus Aquabacterium of the class Betaproteobacteria.</title>
        <authorList>
            <person name="Hirose S."/>
            <person name="Tank M."/>
            <person name="Hara E."/>
            <person name="Tamaki H."/>
            <person name="Takaichi S."/>
            <person name="Haruta S."/>
            <person name="Hanada S."/>
        </authorList>
    </citation>
    <scope>NUCLEOTIDE SEQUENCE [LARGE SCALE GENOMIC DNA]</scope>
    <source>
        <strain evidence="4">W35</strain>
    </source>
</reference>
<dbReference type="InterPro" id="IPR008979">
    <property type="entry name" value="Galactose-bd-like_sf"/>
</dbReference>
<dbReference type="PROSITE" id="PS50022">
    <property type="entry name" value="FA58C_3"/>
    <property type="match status" value="1"/>
</dbReference>
<evidence type="ECO:0000259" key="2">
    <source>
        <dbReference type="PROSITE" id="PS50022"/>
    </source>
</evidence>
<comment type="caution">
    <text evidence="3">The sequence shown here is derived from an EMBL/GenBank/DDBJ whole genome shotgun (WGS) entry which is preliminary data.</text>
</comment>
<dbReference type="OrthoDB" id="9181627at2"/>